<dbReference type="PANTHER" id="PTHR48204">
    <property type="entry name" value="OS07G0265100 PROTEIN"/>
    <property type="match status" value="1"/>
</dbReference>
<dbReference type="PANTHER" id="PTHR48204:SF1">
    <property type="entry name" value="OS07G0265100 PROTEIN"/>
    <property type="match status" value="1"/>
</dbReference>
<reference evidence="1" key="1">
    <citation type="journal article" date="2019" name="Nat. Commun.">
        <title>Genome-wide association mapping of date palm fruit traits.</title>
        <authorList>
            <person name="Hazzouri K.M."/>
            <person name="Gros-Balthazard M."/>
            <person name="Flowers J.M."/>
            <person name="Copetti D."/>
            <person name="Lemansour A."/>
            <person name="Lebrun M."/>
            <person name="Masmoudi K."/>
            <person name="Ferrand S."/>
            <person name="Dhar M.I."/>
            <person name="Fresquez Z.A."/>
            <person name="Rosas U."/>
            <person name="Zhang J."/>
            <person name="Talag J."/>
            <person name="Lee S."/>
            <person name="Kudrna D."/>
            <person name="Powell R.F."/>
            <person name="Leitch I.J."/>
            <person name="Krueger R.R."/>
            <person name="Wing R.A."/>
            <person name="Amiri K.M.A."/>
            <person name="Purugganan M.D."/>
        </authorList>
    </citation>
    <scope>NUCLEOTIDE SEQUENCE [LARGE SCALE GENOMIC DNA]</scope>
    <source>
        <strain evidence="1">cv. Khalas</strain>
    </source>
</reference>
<reference evidence="2" key="2">
    <citation type="submission" date="2025-08" db="UniProtKB">
        <authorList>
            <consortium name="RefSeq"/>
        </authorList>
    </citation>
    <scope>IDENTIFICATION</scope>
    <source>
        <tissue evidence="2">Young leaves</tissue>
    </source>
</reference>
<dbReference type="Proteomes" id="UP000228380">
    <property type="component" value="Chromosome 1"/>
</dbReference>
<dbReference type="OrthoDB" id="1891930at2759"/>
<keyword evidence="1" id="KW-1185">Reference proteome</keyword>
<gene>
    <name evidence="2" type="primary">LOC103719485</name>
</gene>
<dbReference type="AlphaFoldDB" id="A0A8B9AUE7"/>
<accession>A0A8B9AUE7</accession>
<proteinExistence type="predicted"/>
<protein>
    <submittedName>
        <fullName evidence="2">Uncharacterized protein LOC103719485</fullName>
    </submittedName>
</protein>
<organism evidence="1 2">
    <name type="scientific">Phoenix dactylifera</name>
    <name type="common">Date palm</name>
    <dbReference type="NCBI Taxonomy" id="42345"/>
    <lineage>
        <taxon>Eukaryota</taxon>
        <taxon>Viridiplantae</taxon>
        <taxon>Streptophyta</taxon>
        <taxon>Embryophyta</taxon>
        <taxon>Tracheophyta</taxon>
        <taxon>Spermatophyta</taxon>
        <taxon>Magnoliopsida</taxon>
        <taxon>Liliopsida</taxon>
        <taxon>Arecaceae</taxon>
        <taxon>Coryphoideae</taxon>
        <taxon>Phoeniceae</taxon>
        <taxon>Phoenix</taxon>
    </lineage>
</organism>
<sequence length="127" mass="13899">MEASASGPSINLPTPTGRPTQRLLFDKRYGWIFDEWKDPSEQALAGGRGMFCILPIAKSLLKIASQSINVAAGSVISALENPKELSPQALHTNLCTQFQKLGHSIQRPNLKLITFCRDSPMDSTQAM</sequence>
<evidence type="ECO:0000313" key="1">
    <source>
        <dbReference type="Proteomes" id="UP000228380"/>
    </source>
</evidence>
<dbReference type="KEGG" id="pda:103719485"/>
<name>A0A8B9AUE7_PHODC</name>
<dbReference type="RefSeq" id="XP_038990095.1">
    <property type="nucleotide sequence ID" value="XM_039134167.1"/>
</dbReference>
<evidence type="ECO:0000313" key="2">
    <source>
        <dbReference type="RefSeq" id="XP_038990095.1"/>
    </source>
</evidence>
<dbReference type="GeneID" id="103719485"/>